<dbReference type="GO" id="GO:0003777">
    <property type="term" value="F:microtubule motor activity"/>
    <property type="evidence" value="ECO:0007669"/>
    <property type="project" value="InterPro"/>
</dbReference>
<feature type="compositionally biased region" description="Gly residues" evidence="9">
    <location>
        <begin position="171"/>
        <end position="180"/>
    </location>
</feature>
<keyword evidence="4 7" id="KW-0067">ATP-binding</keyword>
<dbReference type="GO" id="GO:0005875">
    <property type="term" value="C:microtubule associated complex"/>
    <property type="evidence" value="ECO:0007669"/>
    <property type="project" value="TreeGrafter"/>
</dbReference>
<dbReference type="PANTHER" id="PTHR47969">
    <property type="entry name" value="CHROMOSOME-ASSOCIATED KINESIN KIF4A-RELATED"/>
    <property type="match status" value="1"/>
</dbReference>
<dbReference type="RefSeq" id="XP_013906069.1">
    <property type="nucleotide sequence ID" value="XM_014050615.1"/>
</dbReference>
<evidence type="ECO:0000313" key="11">
    <source>
        <dbReference type="EMBL" id="KIZ07050.1"/>
    </source>
</evidence>
<keyword evidence="3 7" id="KW-0547">Nucleotide-binding</keyword>
<comment type="similarity">
    <text evidence="7 8">Belongs to the TRAFAC class myosin-kinesin ATPase superfamily. Kinesin family.</text>
</comment>
<evidence type="ECO:0000256" key="9">
    <source>
        <dbReference type="SAM" id="MobiDB-lite"/>
    </source>
</evidence>
<feature type="region of interest" description="Disordered" evidence="9">
    <location>
        <begin position="162"/>
        <end position="214"/>
    </location>
</feature>
<dbReference type="InterPro" id="IPR027640">
    <property type="entry name" value="Kinesin-like_fam"/>
</dbReference>
<evidence type="ECO:0000256" key="5">
    <source>
        <dbReference type="ARBA" id="ARBA00023054"/>
    </source>
</evidence>
<dbReference type="EMBL" id="KK100301">
    <property type="protein sequence ID" value="KIZ07050.1"/>
    <property type="molecule type" value="Genomic_DNA"/>
</dbReference>
<dbReference type="Proteomes" id="UP000054498">
    <property type="component" value="Unassembled WGS sequence"/>
</dbReference>
<evidence type="ECO:0000256" key="7">
    <source>
        <dbReference type="PROSITE-ProRule" id="PRU00283"/>
    </source>
</evidence>
<dbReference type="InterPro" id="IPR027417">
    <property type="entry name" value="P-loop_NTPase"/>
</dbReference>
<gene>
    <name evidence="11" type="ORF">MNEG_0900</name>
</gene>
<protein>
    <recommendedName>
        <fullName evidence="8">Kinesin-like protein</fullName>
    </recommendedName>
</protein>
<dbReference type="Pfam" id="PF00225">
    <property type="entry name" value="Kinesin"/>
    <property type="match status" value="3"/>
</dbReference>
<evidence type="ECO:0000256" key="3">
    <source>
        <dbReference type="ARBA" id="ARBA00022741"/>
    </source>
</evidence>
<dbReference type="GO" id="GO:0005524">
    <property type="term" value="F:ATP binding"/>
    <property type="evidence" value="ECO:0007669"/>
    <property type="project" value="UniProtKB-UniRule"/>
</dbReference>
<dbReference type="GO" id="GO:0007018">
    <property type="term" value="P:microtubule-based movement"/>
    <property type="evidence" value="ECO:0007669"/>
    <property type="project" value="InterPro"/>
</dbReference>
<organism evidence="11 12">
    <name type="scientific">Monoraphidium neglectum</name>
    <dbReference type="NCBI Taxonomy" id="145388"/>
    <lineage>
        <taxon>Eukaryota</taxon>
        <taxon>Viridiplantae</taxon>
        <taxon>Chlorophyta</taxon>
        <taxon>core chlorophytes</taxon>
        <taxon>Chlorophyceae</taxon>
        <taxon>CS clade</taxon>
        <taxon>Sphaeropleales</taxon>
        <taxon>Selenastraceae</taxon>
        <taxon>Monoraphidium</taxon>
    </lineage>
</organism>
<evidence type="ECO:0000256" key="8">
    <source>
        <dbReference type="RuleBase" id="RU000394"/>
    </source>
</evidence>
<dbReference type="OrthoDB" id="3176171at2759"/>
<evidence type="ECO:0000313" key="12">
    <source>
        <dbReference type="Proteomes" id="UP000054498"/>
    </source>
</evidence>
<dbReference type="PRINTS" id="PR00380">
    <property type="entry name" value="KINESINHEAVY"/>
</dbReference>
<keyword evidence="5" id="KW-0175">Coiled coil</keyword>
<dbReference type="PROSITE" id="PS00411">
    <property type="entry name" value="KINESIN_MOTOR_1"/>
    <property type="match status" value="1"/>
</dbReference>
<evidence type="ECO:0000259" key="10">
    <source>
        <dbReference type="PROSITE" id="PS50067"/>
    </source>
</evidence>
<sequence length="308" mass="31138">MGTAAVRISGPKQAYTSDCFDHVFDETASNDAVYEQHNGCVRAVLDGFNYTLLAYGQTGSGKTYSMLGPPDLALAAAGAPCAGSPHGVMPRAIHDLFSELEARNRGGQCADGSSGSGSGNVHGWQDVFAIIDAGGRNRATRATDFNAHSSRSHTVLQLWLEQRGPSDGDGGRAGGDGRAGAGSPMVGISASGGAGGGAAGQTAGRSDRQQGPAASLLRSKLTFVDLAGSERWGSRHTGAVGAAGKGLISELTGINTSLSALALVVSALTSGAPAKHIPYRQRDTGGQHSGQSSPSLLDPNALRAGIPS</sequence>
<feature type="binding site" evidence="7">
    <location>
        <begin position="56"/>
        <end position="63"/>
    </location>
    <ligand>
        <name>ATP</name>
        <dbReference type="ChEBI" id="CHEBI:30616"/>
    </ligand>
</feature>
<dbReference type="GO" id="GO:0051231">
    <property type="term" value="P:spindle elongation"/>
    <property type="evidence" value="ECO:0007669"/>
    <property type="project" value="TreeGrafter"/>
</dbReference>
<feature type="compositionally biased region" description="Polar residues" evidence="9">
    <location>
        <begin position="286"/>
        <end position="295"/>
    </location>
</feature>
<keyword evidence="2" id="KW-0963">Cytoplasm</keyword>
<reference evidence="11 12" key="1">
    <citation type="journal article" date="2013" name="BMC Genomics">
        <title>Reconstruction of the lipid metabolism for the microalga Monoraphidium neglectum from its genome sequence reveals characteristics suitable for biofuel production.</title>
        <authorList>
            <person name="Bogen C."/>
            <person name="Al-Dilaimi A."/>
            <person name="Albersmeier A."/>
            <person name="Wichmann J."/>
            <person name="Grundmann M."/>
            <person name="Rupp O."/>
            <person name="Lauersen K.J."/>
            <person name="Blifernez-Klassen O."/>
            <person name="Kalinowski J."/>
            <person name="Goesmann A."/>
            <person name="Mussgnug J.H."/>
            <person name="Kruse O."/>
        </authorList>
    </citation>
    <scope>NUCLEOTIDE SEQUENCE [LARGE SCALE GENOMIC DNA]</scope>
    <source>
        <strain evidence="11 12">SAG 48.87</strain>
    </source>
</reference>
<evidence type="ECO:0000256" key="1">
    <source>
        <dbReference type="ARBA" id="ARBA00004496"/>
    </source>
</evidence>
<feature type="region of interest" description="Disordered" evidence="9">
    <location>
        <begin position="276"/>
        <end position="308"/>
    </location>
</feature>
<dbReference type="PANTHER" id="PTHR47969:SF15">
    <property type="entry name" value="CHROMOSOME-ASSOCIATED KINESIN KIF4A-RELATED"/>
    <property type="match status" value="1"/>
</dbReference>
<dbReference type="InterPro" id="IPR019821">
    <property type="entry name" value="Kinesin_motor_CS"/>
</dbReference>
<dbReference type="GO" id="GO:0008017">
    <property type="term" value="F:microtubule binding"/>
    <property type="evidence" value="ECO:0007669"/>
    <property type="project" value="InterPro"/>
</dbReference>
<dbReference type="Gene3D" id="3.40.850.10">
    <property type="entry name" value="Kinesin motor domain"/>
    <property type="match status" value="2"/>
</dbReference>
<dbReference type="AlphaFoldDB" id="A0A0D2MX07"/>
<evidence type="ECO:0000256" key="6">
    <source>
        <dbReference type="ARBA" id="ARBA00023175"/>
    </source>
</evidence>
<dbReference type="GeneID" id="25727018"/>
<dbReference type="KEGG" id="mng:MNEG_0900"/>
<keyword evidence="8" id="KW-0493">Microtubule</keyword>
<dbReference type="InterPro" id="IPR001752">
    <property type="entry name" value="Kinesin_motor_dom"/>
</dbReference>
<dbReference type="SMART" id="SM00129">
    <property type="entry name" value="KISc"/>
    <property type="match status" value="1"/>
</dbReference>
<name>A0A0D2MX07_9CHLO</name>
<proteinExistence type="inferred from homology"/>
<evidence type="ECO:0000256" key="2">
    <source>
        <dbReference type="ARBA" id="ARBA00022490"/>
    </source>
</evidence>
<feature type="compositionally biased region" description="Gly residues" evidence="9">
    <location>
        <begin position="190"/>
        <end position="199"/>
    </location>
</feature>
<dbReference type="PROSITE" id="PS50067">
    <property type="entry name" value="KINESIN_MOTOR_2"/>
    <property type="match status" value="1"/>
</dbReference>
<dbReference type="SUPFAM" id="SSF52540">
    <property type="entry name" value="P-loop containing nucleoside triphosphate hydrolases"/>
    <property type="match status" value="1"/>
</dbReference>
<dbReference type="GO" id="GO:0005874">
    <property type="term" value="C:microtubule"/>
    <property type="evidence" value="ECO:0007669"/>
    <property type="project" value="UniProtKB-KW"/>
</dbReference>
<dbReference type="STRING" id="145388.A0A0D2MX07"/>
<evidence type="ECO:0000256" key="4">
    <source>
        <dbReference type="ARBA" id="ARBA00022840"/>
    </source>
</evidence>
<comment type="subcellular location">
    <subcellularLocation>
        <location evidence="1">Cytoplasm</location>
    </subcellularLocation>
</comment>
<dbReference type="GO" id="GO:0007052">
    <property type="term" value="P:mitotic spindle organization"/>
    <property type="evidence" value="ECO:0007669"/>
    <property type="project" value="TreeGrafter"/>
</dbReference>
<dbReference type="GO" id="GO:0005737">
    <property type="term" value="C:cytoplasm"/>
    <property type="evidence" value="ECO:0007669"/>
    <property type="project" value="UniProtKB-SubCell"/>
</dbReference>
<accession>A0A0D2MX07</accession>
<feature type="domain" description="Kinesin motor" evidence="10">
    <location>
        <begin position="1"/>
        <end position="308"/>
    </location>
</feature>
<keyword evidence="12" id="KW-1185">Reference proteome</keyword>
<keyword evidence="6 7" id="KW-0505">Motor protein</keyword>
<dbReference type="InterPro" id="IPR036961">
    <property type="entry name" value="Kinesin_motor_dom_sf"/>
</dbReference>